<proteinExistence type="predicted"/>
<sequence length="65" mass="7194">MEFELNASFPEERTAREAQRKLQALRITSVTAGEDGMSFSACVEDGVIERAAHLIRETGGTADWH</sequence>
<evidence type="ECO:0000313" key="1">
    <source>
        <dbReference type="EMBL" id="EXX88038.1"/>
    </source>
</evidence>
<dbReference type="EMBL" id="JFHU01000136">
    <property type="protein sequence ID" value="EXX88038.1"/>
    <property type="molecule type" value="Genomic_DNA"/>
</dbReference>
<gene>
    <name evidence="1" type="ORF">BG53_02590</name>
</gene>
<dbReference type="OrthoDB" id="2627978at2"/>
<organism evidence="1 2">
    <name type="scientific">Paenibacillus darwinianus</name>
    <dbReference type="NCBI Taxonomy" id="1380763"/>
    <lineage>
        <taxon>Bacteria</taxon>
        <taxon>Bacillati</taxon>
        <taxon>Bacillota</taxon>
        <taxon>Bacilli</taxon>
        <taxon>Bacillales</taxon>
        <taxon>Paenibacillaceae</taxon>
        <taxon>Paenibacillus</taxon>
    </lineage>
</organism>
<accession>A0A9W5W796</accession>
<dbReference type="Proteomes" id="UP000053750">
    <property type="component" value="Unassembled WGS sequence"/>
</dbReference>
<keyword evidence="2" id="KW-1185">Reference proteome</keyword>
<protein>
    <submittedName>
        <fullName evidence="1">Uncharacterized protein</fullName>
    </submittedName>
</protein>
<comment type="caution">
    <text evidence="1">The sequence shown here is derived from an EMBL/GenBank/DDBJ whole genome shotgun (WGS) entry which is preliminary data.</text>
</comment>
<dbReference type="RefSeq" id="WP_036580947.1">
    <property type="nucleotide sequence ID" value="NZ_KK082146.1"/>
</dbReference>
<name>A0A9W5W796_9BACL</name>
<evidence type="ECO:0000313" key="2">
    <source>
        <dbReference type="Proteomes" id="UP000053750"/>
    </source>
</evidence>
<dbReference type="AlphaFoldDB" id="A0A9W5W796"/>
<reference evidence="1 2" key="1">
    <citation type="submission" date="2014-02" db="EMBL/GenBank/DDBJ databases">
        <title>Genome sequence of Paenibacillus darwinianus reveals adaptive mechanisms for survival in Antarctic soils.</title>
        <authorList>
            <person name="Dsouza M."/>
            <person name="Taylor M.W."/>
            <person name="Turner S.J."/>
            <person name="Aislabie J."/>
        </authorList>
    </citation>
    <scope>NUCLEOTIDE SEQUENCE [LARGE SCALE GENOMIC DNA]</scope>
    <source>
        <strain evidence="1 2">CE1</strain>
    </source>
</reference>